<keyword evidence="2" id="KW-1133">Transmembrane helix</keyword>
<name>A0A1X0QJE0_9MICR</name>
<keyword evidence="2" id="KW-0472">Membrane</keyword>
<dbReference type="EMBL" id="LTAI01000108">
    <property type="protein sequence ID" value="ORD99814.1"/>
    <property type="molecule type" value="Genomic_DNA"/>
</dbReference>
<protein>
    <submittedName>
        <fullName evidence="3">Uncharacterized protein</fullName>
    </submittedName>
</protein>
<feature type="region of interest" description="Disordered" evidence="1">
    <location>
        <begin position="29"/>
        <end position="62"/>
    </location>
</feature>
<sequence length="120" mass="13261">MENIIEILFTVMMNTVLSKFIFNYVSGSTGDAENSRDNSSGTSLRTPPGNSSVVNPAGPNGTPNGTSMFTSFVKFFNNHRKIIIILILFIIVVIIVYFMMRKSSSEEVVDENMEVSPSEV</sequence>
<comment type="caution">
    <text evidence="3">The sequence shown here is derived from an EMBL/GenBank/DDBJ whole genome shotgun (WGS) entry which is preliminary data.</text>
</comment>
<feature type="compositionally biased region" description="Polar residues" evidence="1">
    <location>
        <begin position="29"/>
        <end position="54"/>
    </location>
</feature>
<accession>A0A1X0QJE0</accession>
<evidence type="ECO:0000256" key="1">
    <source>
        <dbReference type="SAM" id="MobiDB-lite"/>
    </source>
</evidence>
<evidence type="ECO:0000313" key="4">
    <source>
        <dbReference type="Proteomes" id="UP000192501"/>
    </source>
</evidence>
<gene>
    <name evidence="3" type="ORF">A0H76_127</name>
</gene>
<dbReference type="VEuPathDB" id="MicrosporidiaDB:HERIO_79"/>
<dbReference type="Proteomes" id="UP000192501">
    <property type="component" value="Unassembled WGS sequence"/>
</dbReference>
<proteinExistence type="predicted"/>
<dbReference type="AlphaFoldDB" id="A0A1X0QJE0"/>
<keyword evidence="2" id="KW-0812">Transmembrane</keyword>
<evidence type="ECO:0000313" key="3">
    <source>
        <dbReference type="EMBL" id="ORD99814.1"/>
    </source>
</evidence>
<evidence type="ECO:0000256" key="2">
    <source>
        <dbReference type="SAM" id="Phobius"/>
    </source>
</evidence>
<reference evidence="3 4" key="1">
    <citation type="journal article" date="2017" name="Environ. Microbiol.">
        <title>Decay of the glycolytic pathway and adaptation to intranuclear parasitism within Enterocytozoonidae microsporidia.</title>
        <authorList>
            <person name="Wiredu Boakye D."/>
            <person name="Jaroenlak P."/>
            <person name="Prachumwat A."/>
            <person name="Williams T.A."/>
            <person name="Bateman K.S."/>
            <person name="Itsathitphaisarn O."/>
            <person name="Sritunyalucksana K."/>
            <person name="Paszkiewicz K.H."/>
            <person name="Moore K.A."/>
            <person name="Stentiford G.D."/>
            <person name="Williams B.A."/>
        </authorList>
    </citation>
    <scope>NUCLEOTIDE SEQUENCE [LARGE SCALE GENOMIC DNA]</scope>
    <source>
        <strain evidence="4">canceri</strain>
    </source>
</reference>
<feature type="transmembrane region" description="Helical" evidence="2">
    <location>
        <begin position="82"/>
        <end position="100"/>
    </location>
</feature>
<dbReference type="VEuPathDB" id="MicrosporidiaDB:A0H76_127"/>
<organism evidence="3 4">
    <name type="scientific">Hepatospora eriocheir</name>
    <dbReference type="NCBI Taxonomy" id="1081669"/>
    <lineage>
        <taxon>Eukaryota</taxon>
        <taxon>Fungi</taxon>
        <taxon>Fungi incertae sedis</taxon>
        <taxon>Microsporidia</taxon>
        <taxon>Hepatosporidae</taxon>
        <taxon>Hepatospora</taxon>
    </lineage>
</organism>